<dbReference type="STRING" id="1177755.A7A08_00912"/>
<protein>
    <submittedName>
        <fullName evidence="2">Uncharacterized protein</fullName>
    </submittedName>
</protein>
<comment type="caution">
    <text evidence="2">The sequence shown here is derived from an EMBL/GenBank/DDBJ whole genome shotgun (WGS) entry which is preliminary data.</text>
</comment>
<sequence>MAGLGQPPEEIRTEAVRRADSQGKPVYIYRDGEEWRIAAKLTALPPGAQSWEFRPTSHRSETENFGGC</sequence>
<feature type="region of interest" description="Disordered" evidence="1">
    <location>
        <begin position="47"/>
        <end position="68"/>
    </location>
</feature>
<evidence type="ECO:0000256" key="1">
    <source>
        <dbReference type="SAM" id="MobiDB-lite"/>
    </source>
</evidence>
<evidence type="ECO:0000313" key="3">
    <source>
        <dbReference type="Proteomes" id="UP000095087"/>
    </source>
</evidence>
<gene>
    <name evidence="2" type="ORF">A7A08_00912</name>
</gene>
<dbReference type="AlphaFoldDB" id="A0A1E2S0A9"/>
<evidence type="ECO:0000313" key="2">
    <source>
        <dbReference type="EMBL" id="ODA67749.1"/>
    </source>
</evidence>
<organism evidence="2 3">
    <name type="scientific">Methyloligella halotolerans</name>
    <dbReference type="NCBI Taxonomy" id="1177755"/>
    <lineage>
        <taxon>Bacteria</taxon>
        <taxon>Pseudomonadati</taxon>
        <taxon>Pseudomonadota</taxon>
        <taxon>Alphaproteobacteria</taxon>
        <taxon>Hyphomicrobiales</taxon>
        <taxon>Hyphomicrobiaceae</taxon>
        <taxon>Methyloligella</taxon>
    </lineage>
</organism>
<accession>A0A1E2S0A9</accession>
<name>A0A1E2S0A9_9HYPH</name>
<reference evidence="2 3" key="1">
    <citation type="submission" date="2016-07" db="EMBL/GenBank/DDBJ databases">
        <title>Draft genome sequence of Methyloligella halotolerans C2T (VKM B-2706T=CCUG 61687T=DSM 25045T), a halotolerant polyhydroxybutyrate accumulating methylotroph.</title>
        <authorList>
            <person name="Vasilenko O.V."/>
            <person name="Doronina N.V."/>
            <person name="Poroshina M.N."/>
            <person name="Tarlachkov S.V."/>
            <person name="Trotsenko Y.A."/>
        </authorList>
    </citation>
    <scope>NUCLEOTIDE SEQUENCE [LARGE SCALE GENOMIC DNA]</scope>
    <source>
        <strain evidence="2 3">VKM B-2706</strain>
    </source>
</reference>
<dbReference type="EMBL" id="MASI01000002">
    <property type="protein sequence ID" value="ODA67749.1"/>
    <property type="molecule type" value="Genomic_DNA"/>
</dbReference>
<proteinExistence type="predicted"/>
<keyword evidence="3" id="KW-1185">Reference proteome</keyword>
<dbReference type="Proteomes" id="UP000095087">
    <property type="component" value="Unassembled WGS sequence"/>
</dbReference>